<accession>A0A6J5QEC7</accession>
<dbReference type="CDD" id="cd07557">
    <property type="entry name" value="trimeric_dUTPase"/>
    <property type="match status" value="1"/>
</dbReference>
<dbReference type="InterPro" id="IPR008181">
    <property type="entry name" value="dUTPase"/>
</dbReference>
<evidence type="ECO:0000313" key="10">
    <source>
        <dbReference type="EMBL" id="CAB4190164.1"/>
    </source>
</evidence>
<evidence type="ECO:0000313" key="11">
    <source>
        <dbReference type="EMBL" id="CAB4210652.1"/>
    </source>
</evidence>
<evidence type="ECO:0000259" key="6">
    <source>
        <dbReference type="Pfam" id="PF00692"/>
    </source>
</evidence>
<evidence type="ECO:0000256" key="2">
    <source>
        <dbReference type="ARBA" id="ARBA00012379"/>
    </source>
</evidence>
<evidence type="ECO:0000313" key="7">
    <source>
        <dbReference type="EMBL" id="CAB4170606.1"/>
    </source>
</evidence>
<keyword evidence="4" id="KW-0546">Nucleotide metabolism</keyword>
<proteinExistence type="inferred from homology"/>
<comment type="similarity">
    <text evidence="1">Belongs to the dUTPase family.</text>
</comment>
<dbReference type="GO" id="GO:0000287">
    <property type="term" value="F:magnesium ion binding"/>
    <property type="evidence" value="ECO:0007669"/>
    <property type="project" value="InterPro"/>
</dbReference>
<organism evidence="9">
    <name type="scientific">uncultured Caudovirales phage</name>
    <dbReference type="NCBI Taxonomy" id="2100421"/>
    <lineage>
        <taxon>Viruses</taxon>
        <taxon>Duplodnaviria</taxon>
        <taxon>Heunggongvirae</taxon>
        <taxon>Uroviricota</taxon>
        <taxon>Caudoviricetes</taxon>
        <taxon>Peduoviridae</taxon>
        <taxon>Maltschvirus</taxon>
        <taxon>Maltschvirus maltsch</taxon>
    </lineage>
</organism>
<name>A0A6J5QEC7_9CAUD</name>
<evidence type="ECO:0000256" key="5">
    <source>
        <dbReference type="SAM" id="MobiDB-lite"/>
    </source>
</evidence>
<feature type="domain" description="dUTPase-like" evidence="6">
    <location>
        <begin position="58"/>
        <end position="166"/>
    </location>
</feature>
<dbReference type="Gene3D" id="2.70.40.10">
    <property type="match status" value="1"/>
</dbReference>
<reference evidence="9" key="1">
    <citation type="submission" date="2020-05" db="EMBL/GenBank/DDBJ databases">
        <authorList>
            <person name="Chiriac C."/>
            <person name="Salcher M."/>
            <person name="Ghai R."/>
            <person name="Kavagutti S V."/>
        </authorList>
    </citation>
    <scope>NUCLEOTIDE SEQUENCE</scope>
</reference>
<evidence type="ECO:0000313" key="12">
    <source>
        <dbReference type="EMBL" id="CAB4222710.1"/>
    </source>
</evidence>
<dbReference type="EMBL" id="LR797369">
    <property type="protein sequence ID" value="CAB4210652.1"/>
    <property type="molecule type" value="Genomic_DNA"/>
</dbReference>
<gene>
    <name evidence="9" type="ORF">UFOVP1065_69</name>
    <name evidence="10" type="ORF">UFOVP1198_38</name>
    <name evidence="11" type="ORF">UFOVP1418_30</name>
    <name evidence="13" type="ORF">UFOVP1524_120</name>
    <name evidence="12" type="ORF">UFOVP1651_120</name>
    <name evidence="7" type="ORF">UFOVP908_98</name>
    <name evidence="8" type="ORF">UFOVP990_38</name>
</gene>
<dbReference type="PANTHER" id="PTHR11241:SF0">
    <property type="entry name" value="DEOXYURIDINE 5'-TRIPHOSPHATE NUCLEOTIDOHYDROLASE"/>
    <property type="match status" value="1"/>
</dbReference>
<dbReference type="Pfam" id="PF00692">
    <property type="entry name" value="dUTPase"/>
    <property type="match status" value="1"/>
</dbReference>
<evidence type="ECO:0000313" key="13">
    <source>
        <dbReference type="EMBL" id="CAB5227742.1"/>
    </source>
</evidence>
<dbReference type="SUPFAM" id="SSF51283">
    <property type="entry name" value="dUTPase-like"/>
    <property type="match status" value="1"/>
</dbReference>
<evidence type="ECO:0000313" key="8">
    <source>
        <dbReference type="EMBL" id="CAB4176481.1"/>
    </source>
</evidence>
<dbReference type="EMBL" id="LR797157">
    <property type="protein sequence ID" value="CAB4190164.1"/>
    <property type="molecule type" value="Genomic_DNA"/>
</dbReference>
<dbReference type="EC" id="3.6.1.23" evidence="2"/>
<dbReference type="InterPro" id="IPR029054">
    <property type="entry name" value="dUTPase-like"/>
</dbReference>
<dbReference type="EMBL" id="LR798378">
    <property type="protein sequence ID" value="CAB5227742.1"/>
    <property type="molecule type" value="Genomic_DNA"/>
</dbReference>
<evidence type="ECO:0000256" key="4">
    <source>
        <dbReference type="ARBA" id="ARBA00023080"/>
    </source>
</evidence>
<dbReference type="EMBL" id="LR797021">
    <property type="protein sequence ID" value="CAB4181882.1"/>
    <property type="molecule type" value="Genomic_DNA"/>
</dbReference>
<dbReference type="EMBL" id="LR796860">
    <property type="protein sequence ID" value="CAB4170606.1"/>
    <property type="molecule type" value="Genomic_DNA"/>
</dbReference>
<dbReference type="GO" id="GO:0006226">
    <property type="term" value="P:dUMP biosynthetic process"/>
    <property type="evidence" value="ECO:0007669"/>
    <property type="project" value="InterPro"/>
</dbReference>
<dbReference type="InterPro" id="IPR036157">
    <property type="entry name" value="dUTPase-like_sf"/>
</dbReference>
<feature type="region of interest" description="Disordered" evidence="5">
    <location>
        <begin position="156"/>
        <end position="184"/>
    </location>
</feature>
<dbReference type="EMBL" id="LR796945">
    <property type="protein sequence ID" value="CAB4176481.1"/>
    <property type="molecule type" value="Genomic_DNA"/>
</dbReference>
<evidence type="ECO:0000256" key="3">
    <source>
        <dbReference type="ARBA" id="ARBA00022801"/>
    </source>
</evidence>
<sequence>MTQLKIFKTNPEVVLPTFGTQQAACFDIAFQAYGKYEYAGYSGFNSPFTRTLKDGRAVIMPGDRIMVPTGLIFDIPEGYSLRIHPRSGLSYKQGLVLANLEAVIDSDYFQETFVLLTNHSENPISISNGDRIAQAELVQSLKYALVETIEAPTQKTDRVGGLGSTGVETPAVEKRGRGRPKKVA</sequence>
<keyword evidence="3" id="KW-0378">Hydrolase</keyword>
<protein>
    <recommendedName>
        <fullName evidence="2">dUTP diphosphatase</fullName>
        <ecNumber evidence="2">3.6.1.23</ecNumber>
    </recommendedName>
</protein>
<dbReference type="GO" id="GO:0046081">
    <property type="term" value="P:dUTP catabolic process"/>
    <property type="evidence" value="ECO:0007669"/>
    <property type="project" value="InterPro"/>
</dbReference>
<dbReference type="GO" id="GO:0004170">
    <property type="term" value="F:dUTP diphosphatase activity"/>
    <property type="evidence" value="ECO:0007669"/>
    <property type="project" value="UniProtKB-EC"/>
</dbReference>
<dbReference type="PANTHER" id="PTHR11241">
    <property type="entry name" value="DEOXYURIDINE 5'-TRIPHOSPHATE NUCLEOTIDOHYDROLASE"/>
    <property type="match status" value="1"/>
</dbReference>
<dbReference type="EMBL" id="LR797518">
    <property type="protein sequence ID" value="CAB4222710.1"/>
    <property type="molecule type" value="Genomic_DNA"/>
</dbReference>
<evidence type="ECO:0000313" key="9">
    <source>
        <dbReference type="EMBL" id="CAB4181882.1"/>
    </source>
</evidence>
<evidence type="ECO:0000256" key="1">
    <source>
        <dbReference type="ARBA" id="ARBA00006581"/>
    </source>
</evidence>
<dbReference type="InterPro" id="IPR033704">
    <property type="entry name" value="dUTPase_trimeric"/>
</dbReference>